<reference evidence="1" key="1">
    <citation type="submission" date="2014-05" db="EMBL/GenBank/DDBJ databases">
        <authorList>
            <person name="Chronopoulou M."/>
        </authorList>
    </citation>
    <scope>NUCLEOTIDE SEQUENCE</scope>
    <source>
        <tissue evidence="1">Whole organism</tissue>
    </source>
</reference>
<sequence>MTFYHIHLPVTSHQSISTITTSLPLLYYATFPPNRKRKRAEMVFSQISQSYHHTYISDILPDYYRHITSSPF</sequence>
<evidence type="ECO:0000313" key="1">
    <source>
        <dbReference type="EMBL" id="CDW43171.1"/>
    </source>
</evidence>
<protein>
    <submittedName>
        <fullName evidence="1">Uncharacterized protein</fullName>
    </submittedName>
</protein>
<organism evidence="1">
    <name type="scientific">Lepeophtheirus salmonis</name>
    <name type="common">Salmon louse</name>
    <name type="synonym">Caligus salmonis</name>
    <dbReference type="NCBI Taxonomy" id="72036"/>
    <lineage>
        <taxon>Eukaryota</taxon>
        <taxon>Metazoa</taxon>
        <taxon>Ecdysozoa</taxon>
        <taxon>Arthropoda</taxon>
        <taxon>Crustacea</taxon>
        <taxon>Multicrustacea</taxon>
        <taxon>Hexanauplia</taxon>
        <taxon>Copepoda</taxon>
        <taxon>Siphonostomatoida</taxon>
        <taxon>Caligidae</taxon>
        <taxon>Lepeophtheirus</taxon>
    </lineage>
</organism>
<dbReference type="EMBL" id="HACA01025810">
    <property type="protein sequence ID" value="CDW43171.1"/>
    <property type="molecule type" value="Transcribed_RNA"/>
</dbReference>
<name>A0A0K2UZM2_LEPSM</name>
<dbReference type="AlphaFoldDB" id="A0A0K2UZM2"/>
<accession>A0A0K2UZM2</accession>
<proteinExistence type="predicted"/>